<protein>
    <submittedName>
        <fullName evidence="8">Uncharacterized protein</fullName>
    </submittedName>
</protein>
<proteinExistence type="predicted"/>
<dbReference type="InterPro" id="IPR011993">
    <property type="entry name" value="PH-like_dom_sf"/>
</dbReference>
<keyword evidence="4" id="KW-0472">Membrane</keyword>
<evidence type="ECO:0000313" key="9">
    <source>
        <dbReference type="Proteomes" id="UP001217918"/>
    </source>
</evidence>
<feature type="region of interest" description="Disordered" evidence="5">
    <location>
        <begin position="714"/>
        <end position="739"/>
    </location>
</feature>
<dbReference type="Gene3D" id="2.30.29.30">
    <property type="entry name" value="Pleckstrin-homology domain (PH domain)/Phosphotyrosine-binding domain (PTB)"/>
    <property type="match status" value="1"/>
</dbReference>
<keyword evidence="3" id="KW-1133">Transmembrane helix</keyword>
<dbReference type="InterPro" id="IPR001849">
    <property type="entry name" value="PH_domain"/>
</dbReference>
<feature type="region of interest" description="Disordered" evidence="5">
    <location>
        <begin position="932"/>
        <end position="951"/>
    </location>
</feature>
<gene>
    <name evidence="8" type="ORF">P8C59_004643</name>
</gene>
<dbReference type="PANTHER" id="PTHR14248">
    <property type="entry name" value="CYCLIN Y, ISOFORM A"/>
    <property type="match status" value="1"/>
</dbReference>
<dbReference type="InterPro" id="IPR042067">
    <property type="entry name" value="Sip3_PH"/>
</dbReference>
<feature type="compositionally biased region" description="Low complexity" evidence="5">
    <location>
        <begin position="932"/>
        <end position="941"/>
    </location>
</feature>
<dbReference type="Pfam" id="PF00169">
    <property type="entry name" value="PH"/>
    <property type="match status" value="1"/>
</dbReference>
<dbReference type="GO" id="GO:0005737">
    <property type="term" value="C:cytoplasm"/>
    <property type="evidence" value="ECO:0007669"/>
    <property type="project" value="InterPro"/>
</dbReference>
<keyword evidence="2" id="KW-0812">Transmembrane</keyword>
<dbReference type="InterPro" id="IPR039463">
    <property type="entry name" value="Sip3/Lam1_BAR"/>
</dbReference>
<sequence length="1476" mass="159259">MADNKPAWTTATAATTTTTTTTAAAPPPPPTPTLTTPTSGAHGRRASPAVPVGLHEAALDSPTFRAAAVHFAEQMDAIERWLDGYTQSTSRLVHDMLRLEDTINNYVAKLAPPLPAAESVLDPDYTLVALRRAAEGAREWWQQTLHAVRRLDAVAAEPVRAFAASDLRAFRESRRALEVGQKTFDATLARSVGQTKTKEPSALREDAFAVYETRKAYLKASLDFCQLAPQLRFALDKLLVRACADMHRELRRSREPAAAAAAVSSSSALFGDKWADEMERIRGWSREMETSEAVFRRELQMARRDIGESTLTLYRPSRELEDYSVSTVPYLGSRGPADARRKADADNRAEAQASSGAVSQKQGWLFLFLRTTVGKNVRTNWVRRWYYCRDGVFGWLVQGLQGVLQGDEIGVLLCSVKPAVQEERRFCFEVKTKTTTLLLQAETQTQLIEWLASFELAKKKALEDSMGRDNSASTVDPAFSVISSPIPEFSAKQLDGLGSIDEQMAVAERGGGGGGGTLPMPGQDPNASPASFDVTTNVGPPRRAITALGREEGEGGGRDTAARIKQKLDLHRRVNTGGGADGGGIASLISASHNLLPAYTGYPSPNPPATSSPRPPPTALLMPALMLPANHGPGSLAPATLAKPPVTTALSRAAVAAAAERASSAEASHRGMPSGLLANVWGSGPWASTYSSRAEAPTTPRPDADEPFIATVQAAPAATTTTTTTTTTAAEKPADAPHVVKARGKTAGAGAGADGPAVEKQPVAESFTPKYPAELRVQHALFRLLFPSVPLEEKLVLVFNGAWTSASGDRRDSPQGMAGNGRVFVTPDNMYFYGHQMGLVVAYAISLDIITEVTAAPGKDCDFIFLHLGQDLNDTGFTRITLKMFLGDLPLLHSRLNLLVDDLQSEEPMDLDEIVHALMALDSDDYAKKSPSVESWEEVSSNTPMDDKAVPGRRRPVVAPSLFPGGGRDPAPGTLRKPMPKFQLPANPVVYEPADMGAAVAERHFEISAKACFHVLFGDKSFVFPRLYFERRAKEIAQGPWALADHGTMRREFRFKVDYAADMLMLGRKRPGEVTDRQTIGVFEDHVMYVVTHVQTAWHLPHSQAFTLVTKVVITHLAKSKCKLALFTKVDWANKTKTVPAFAKNMIQRQALGDAANNAEELAEVATDQVRKLGPHSRTKRAIQVYGDIGKQTNVVVFTPAPGSTSLEGAAAGHHQIRPRTLTDMLMETARSFFESVITSLVMGAFAGLRKLFSVATAHRVILALLAASAVYNLVVTSQSGAAWWNERKAARYMGRIGVGPNLVMSKTIYLADLEEAATGTAAAMTRPLGESECYSTFQAIVNTTDPDGPVADAGPALSTAASRATARRLRRARQRLGAHRHDLLVAMRVVNGVEAQLVQSEWENWLADEMARCDRIRALLEEVPSGPGAGGGGGSSAELQKRALLRAWREQYCGSCQADRLALLAAGRGAGPSLV</sequence>
<feature type="compositionally biased region" description="Low complexity" evidence="5">
    <location>
        <begin position="1"/>
        <end position="24"/>
    </location>
</feature>
<dbReference type="CDD" id="cd07609">
    <property type="entry name" value="BAR_SIP3_fungi"/>
    <property type="match status" value="1"/>
</dbReference>
<dbReference type="Gene3D" id="1.20.1270.60">
    <property type="entry name" value="Arfaptin homology (AH) domain/BAR domain"/>
    <property type="match status" value="1"/>
</dbReference>
<comment type="subcellular location">
    <subcellularLocation>
        <location evidence="1">Membrane</location>
    </subcellularLocation>
</comment>
<feature type="compositionally biased region" description="Basic and acidic residues" evidence="5">
    <location>
        <begin position="337"/>
        <end position="349"/>
    </location>
</feature>
<dbReference type="CDD" id="cd13280">
    <property type="entry name" value="PH_SIP3"/>
    <property type="match status" value="1"/>
</dbReference>
<evidence type="ECO:0000256" key="3">
    <source>
        <dbReference type="ARBA" id="ARBA00022989"/>
    </source>
</evidence>
<dbReference type="Pfam" id="PF16746">
    <property type="entry name" value="BAR_3"/>
    <property type="match status" value="1"/>
</dbReference>
<organism evidence="8 9">
    <name type="scientific">Phyllachora maydis</name>
    <dbReference type="NCBI Taxonomy" id="1825666"/>
    <lineage>
        <taxon>Eukaryota</taxon>
        <taxon>Fungi</taxon>
        <taxon>Dikarya</taxon>
        <taxon>Ascomycota</taxon>
        <taxon>Pezizomycotina</taxon>
        <taxon>Sordariomycetes</taxon>
        <taxon>Sordariomycetidae</taxon>
        <taxon>Phyllachorales</taxon>
        <taxon>Phyllachoraceae</taxon>
        <taxon>Phyllachora</taxon>
    </lineage>
</organism>
<dbReference type="InterPro" id="IPR031968">
    <property type="entry name" value="VASt"/>
</dbReference>
<evidence type="ECO:0000259" key="7">
    <source>
        <dbReference type="PROSITE" id="PS51778"/>
    </source>
</evidence>
<dbReference type="PROSITE" id="PS50003">
    <property type="entry name" value="PH_DOMAIN"/>
    <property type="match status" value="1"/>
</dbReference>
<dbReference type="SUPFAM" id="SSF50729">
    <property type="entry name" value="PH domain-like"/>
    <property type="match status" value="1"/>
</dbReference>
<evidence type="ECO:0000256" key="4">
    <source>
        <dbReference type="ARBA" id="ARBA00023136"/>
    </source>
</evidence>
<dbReference type="InterPro" id="IPR027267">
    <property type="entry name" value="AH/BAR_dom_sf"/>
</dbReference>
<name>A0AAD9I403_9PEZI</name>
<feature type="region of interest" description="Disordered" evidence="5">
    <location>
        <begin position="334"/>
        <end position="354"/>
    </location>
</feature>
<dbReference type="Pfam" id="PF16016">
    <property type="entry name" value="VASt"/>
    <property type="match status" value="1"/>
</dbReference>
<evidence type="ECO:0000313" key="8">
    <source>
        <dbReference type="EMBL" id="KAK2070115.1"/>
    </source>
</evidence>
<feature type="compositionally biased region" description="Polar residues" evidence="5">
    <location>
        <begin position="525"/>
        <end position="538"/>
    </location>
</feature>
<comment type="caution">
    <text evidence="8">The sequence shown here is derived from an EMBL/GenBank/DDBJ whole genome shotgun (WGS) entry which is preliminary data.</text>
</comment>
<dbReference type="Proteomes" id="UP001217918">
    <property type="component" value="Unassembled WGS sequence"/>
</dbReference>
<dbReference type="EMBL" id="JAQQPM010000003">
    <property type="protein sequence ID" value="KAK2070115.1"/>
    <property type="molecule type" value="Genomic_DNA"/>
</dbReference>
<dbReference type="SUPFAM" id="SSF103657">
    <property type="entry name" value="BAR/IMD domain-like"/>
    <property type="match status" value="1"/>
</dbReference>
<feature type="region of interest" description="Disordered" evidence="5">
    <location>
        <begin position="508"/>
        <end position="540"/>
    </location>
</feature>
<evidence type="ECO:0000256" key="5">
    <source>
        <dbReference type="SAM" id="MobiDB-lite"/>
    </source>
</evidence>
<evidence type="ECO:0000259" key="6">
    <source>
        <dbReference type="PROSITE" id="PS50003"/>
    </source>
</evidence>
<feature type="region of interest" description="Disordered" evidence="5">
    <location>
        <begin position="1"/>
        <end position="47"/>
    </location>
</feature>
<keyword evidence="9" id="KW-1185">Reference proteome</keyword>
<accession>A0AAD9I403</accession>
<dbReference type="GO" id="GO:0016020">
    <property type="term" value="C:membrane"/>
    <property type="evidence" value="ECO:0007669"/>
    <property type="project" value="UniProtKB-SubCell"/>
</dbReference>
<reference evidence="8" key="1">
    <citation type="journal article" date="2023" name="Mol. Plant Microbe Interact.">
        <title>Elucidating the Obligate Nature and Biological Capacity of an Invasive Fungal Corn Pathogen.</title>
        <authorList>
            <person name="MacCready J.S."/>
            <person name="Roggenkamp E.M."/>
            <person name="Gdanetz K."/>
            <person name="Chilvers M.I."/>
        </authorList>
    </citation>
    <scope>NUCLEOTIDE SEQUENCE</scope>
    <source>
        <strain evidence="8">PM02</strain>
    </source>
</reference>
<dbReference type="InterPro" id="IPR004148">
    <property type="entry name" value="BAR_dom"/>
</dbReference>
<evidence type="ECO:0000256" key="2">
    <source>
        <dbReference type="ARBA" id="ARBA00022692"/>
    </source>
</evidence>
<feature type="domain" description="VASt" evidence="7">
    <location>
        <begin position="996"/>
        <end position="1174"/>
    </location>
</feature>
<dbReference type="SMART" id="SM00233">
    <property type="entry name" value="PH"/>
    <property type="match status" value="1"/>
</dbReference>
<dbReference type="PROSITE" id="PS51778">
    <property type="entry name" value="VAST"/>
    <property type="match status" value="1"/>
</dbReference>
<evidence type="ECO:0000256" key="1">
    <source>
        <dbReference type="ARBA" id="ARBA00004370"/>
    </source>
</evidence>
<feature type="compositionally biased region" description="Low complexity" evidence="5">
    <location>
        <begin position="714"/>
        <end position="730"/>
    </location>
</feature>
<feature type="domain" description="PH" evidence="6">
    <location>
        <begin position="358"/>
        <end position="459"/>
    </location>
</feature>